<keyword evidence="3" id="KW-1185">Reference proteome</keyword>
<sequence>MDVIEGTGSIVVEPDWESLFSDVLEIEAAKEHWRVITTELRDRQLLAPANAHSIQRLVCAYIMFDRMYRAVAEHGVVLKAKRGSKSGIDRVSPYFSALREAGTDATNIEAELGISPRRRGSVTKAERKQRKERASDGYISSTRRG</sequence>
<protein>
    <submittedName>
        <fullName evidence="2">P27 family predicted phage terminase small subunit</fullName>
    </submittedName>
</protein>
<proteinExistence type="predicted"/>
<organism evidence="2 3">
    <name type="scientific">Brucella daejeonensis</name>
    <dbReference type="NCBI Taxonomy" id="659015"/>
    <lineage>
        <taxon>Bacteria</taxon>
        <taxon>Pseudomonadati</taxon>
        <taxon>Pseudomonadota</taxon>
        <taxon>Alphaproteobacteria</taxon>
        <taxon>Hyphomicrobiales</taxon>
        <taxon>Brucellaceae</taxon>
        <taxon>Brucella/Ochrobactrum group</taxon>
        <taxon>Brucella</taxon>
    </lineage>
</organism>
<feature type="region of interest" description="Disordered" evidence="1">
    <location>
        <begin position="109"/>
        <end position="145"/>
    </location>
</feature>
<evidence type="ECO:0000256" key="1">
    <source>
        <dbReference type="SAM" id="MobiDB-lite"/>
    </source>
</evidence>
<dbReference type="EMBL" id="JACIJG010000006">
    <property type="protein sequence ID" value="MBB5702136.1"/>
    <property type="molecule type" value="Genomic_DNA"/>
</dbReference>
<gene>
    <name evidence="2" type="ORF">FHS76_002011</name>
</gene>
<dbReference type="AlphaFoldDB" id="A0A7W9EMW2"/>
<evidence type="ECO:0000313" key="2">
    <source>
        <dbReference type="EMBL" id="MBB5702136.1"/>
    </source>
</evidence>
<comment type="caution">
    <text evidence="2">The sequence shown here is derived from an EMBL/GenBank/DDBJ whole genome shotgun (WGS) entry which is preliminary data.</text>
</comment>
<feature type="compositionally biased region" description="Basic residues" evidence="1">
    <location>
        <begin position="116"/>
        <end position="131"/>
    </location>
</feature>
<reference evidence="2 3" key="1">
    <citation type="submission" date="2020-08" db="EMBL/GenBank/DDBJ databases">
        <title>Genomic Encyclopedia of Type Strains, Phase IV (KMG-IV): sequencing the most valuable type-strain genomes for metagenomic binning, comparative biology and taxonomic classification.</title>
        <authorList>
            <person name="Goeker M."/>
        </authorList>
    </citation>
    <scope>NUCLEOTIDE SEQUENCE [LARGE SCALE GENOMIC DNA]</scope>
    <source>
        <strain evidence="2 3">DSM 26944</strain>
    </source>
</reference>
<dbReference type="Proteomes" id="UP000555546">
    <property type="component" value="Unassembled WGS sequence"/>
</dbReference>
<name>A0A7W9EMW2_9HYPH</name>
<evidence type="ECO:0000313" key="3">
    <source>
        <dbReference type="Proteomes" id="UP000555546"/>
    </source>
</evidence>
<dbReference type="Pfam" id="PF05119">
    <property type="entry name" value="Terminase_4"/>
    <property type="match status" value="1"/>
</dbReference>
<dbReference type="InterPro" id="IPR006448">
    <property type="entry name" value="Phage_term_ssu_P27"/>
</dbReference>
<accession>A0A7W9EMW2</accession>
<dbReference type="RefSeq" id="WP_183651402.1">
    <property type="nucleotide sequence ID" value="NZ_JACIJG010000006.1"/>
</dbReference>